<comment type="function">
    <text evidence="1">Involved in a late step of protoheme IX synthesis.</text>
</comment>
<dbReference type="GO" id="GO:0042168">
    <property type="term" value="P:heme metabolic process"/>
    <property type="evidence" value="ECO:0007669"/>
    <property type="project" value="InterPro"/>
</dbReference>
<feature type="transmembrane region" description="Helical" evidence="10">
    <location>
        <begin position="5"/>
        <end position="26"/>
    </location>
</feature>
<evidence type="ECO:0000256" key="2">
    <source>
        <dbReference type="ARBA" id="ARBA00004429"/>
    </source>
</evidence>
<keyword evidence="6 10" id="KW-0812">Transmembrane</keyword>
<accession>A0A4R3L861</accession>
<evidence type="ECO:0000256" key="4">
    <source>
        <dbReference type="ARBA" id="ARBA00022475"/>
    </source>
</evidence>
<keyword evidence="5" id="KW-0997">Cell inner membrane</keyword>
<evidence type="ECO:0000256" key="10">
    <source>
        <dbReference type="SAM" id="Phobius"/>
    </source>
</evidence>
<evidence type="ECO:0000256" key="5">
    <source>
        <dbReference type="ARBA" id="ARBA00022519"/>
    </source>
</evidence>
<sequence>MSMKWFLRIVVIVAVLVIGALGWQWLAADPGVVQLRIRGYVIETTVITAVGLVALLFAAIWLVWWLLRAPLRWLAGRRRARSRHAFAQAELRLREGQWAKAEKLFVRAAEDSDFRIPALLEAAQAAHTRGNEAQAHAYLAALDDDAEGHRLVQLERAREALANEQPAHALSLLEGLSPLPPNGLLLRHEALRQSRRAEEALALLPELHRCQLLDGLAYAKLELATILQALAEASDGAQLTRVWEALPRGQKRTDSVVSAYVQRAVELADVDASALIETQLKLEWSEDLIRQYGRIRQSSPARRLKQAEAWLSGHKDSVGLNLTLARLHLALGETSQAEEFVGHALALDSDAEAWELMADIAERQNQSERARVALGNVLRSRRGEAPLPLPAGGARASHLGLFAASEKRGEHGFPQLPDDVAAH</sequence>
<dbReference type="EMBL" id="SMAF01000022">
    <property type="protein sequence ID" value="TCS94414.1"/>
    <property type="molecule type" value="Genomic_DNA"/>
</dbReference>
<keyword evidence="4" id="KW-1003">Cell membrane</keyword>
<dbReference type="OrthoDB" id="7053339at2"/>
<gene>
    <name evidence="12" type="ORF">EDC25_12210</name>
</gene>
<dbReference type="Proteomes" id="UP000294599">
    <property type="component" value="Unassembled WGS sequence"/>
</dbReference>
<proteinExistence type="predicted"/>
<keyword evidence="7 10" id="KW-1133">Transmembrane helix</keyword>
<feature type="transmembrane region" description="Helical" evidence="10">
    <location>
        <begin position="46"/>
        <end position="67"/>
    </location>
</feature>
<evidence type="ECO:0000256" key="3">
    <source>
        <dbReference type="ARBA" id="ARBA00004744"/>
    </source>
</evidence>
<evidence type="ECO:0000256" key="9">
    <source>
        <dbReference type="ARBA" id="ARBA00023244"/>
    </source>
</evidence>
<comment type="caution">
    <text evidence="12">The sequence shown here is derived from an EMBL/GenBank/DDBJ whole genome shotgun (WGS) entry which is preliminary data.</text>
</comment>
<dbReference type="Gene3D" id="1.25.40.10">
    <property type="entry name" value="Tetratricopeptide repeat domain"/>
    <property type="match status" value="1"/>
</dbReference>
<dbReference type="GO" id="GO:0006779">
    <property type="term" value="P:porphyrin-containing compound biosynthetic process"/>
    <property type="evidence" value="ECO:0007669"/>
    <property type="project" value="UniProtKB-KW"/>
</dbReference>
<dbReference type="Pfam" id="PF07219">
    <property type="entry name" value="HemY_N"/>
    <property type="match status" value="1"/>
</dbReference>
<feature type="domain" description="HemY N-terminal" evidence="11">
    <location>
        <begin position="31"/>
        <end position="130"/>
    </location>
</feature>
<reference evidence="12 13" key="1">
    <citation type="submission" date="2019-03" db="EMBL/GenBank/DDBJ databases">
        <title>Genomic Encyclopedia of Type Strains, Phase IV (KMG-IV): sequencing the most valuable type-strain genomes for metagenomic binning, comparative biology and taxonomic classification.</title>
        <authorList>
            <person name="Goeker M."/>
        </authorList>
    </citation>
    <scope>NUCLEOTIDE SEQUENCE [LARGE SCALE GENOMIC DNA]</scope>
    <source>
        <strain evidence="12 13">DSM 21944</strain>
    </source>
</reference>
<organism evidence="12 13">
    <name type="scientific">Pseudofulvimonas gallinarii</name>
    <dbReference type="NCBI Taxonomy" id="634155"/>
    <lineage>
        <taxon>Bacteria</taxon>
        <taxon>Pseudomonadati</taxon>
        <taxon>Pseudomonadota</taxon>
        <taxon>Gammaproteobacteria</taxon>
        <taxon>Lysobacterales</taxon>
        <taxon>Rhodanobacteraceae</taxon>
        <taxon>Pseudofulvimonas</taxon>
    </lineage>
</organism>
<name>A0A4R3L861_9GAMM</name>
<dbReference type="InterPro" id="IPR010817">
    <property type="entry name" value="HemY_N"/>
</dbReference>
<comment type="pathway">
    <text evidence="3">Porphyrin-containing compound metabolism; protoheme biosynthesis.</text>
</comment>
<evidence type="ECO:0000256" key="1">
    <source>
        <dbReference type="ARBA" id="ARBA00002962"/>
    </source>
</evidence>
<dbReference type="InterPro" id="IPR011990">
    <property type="entry name" value="TPR-like_helical_dom_sf"/>
</dbReference>
<evidence type="ECO:0000256" key="8">
    <source>
        <dbReference type="ARBA" id="ARBA00023136"/>
    </source>
</evidence>
<dbReference type="UniPathway" id="UPA00252"/>
<keyword evidence="9" id="KW-0627">Porphyrin biosynthesis</keyword>
<dbReference type="SUPFAM" id="SSF48452">
    <property type="entry name" value="TPR-like"/>
    <property type="match status" value="1"/>
</dbReference>
<dbReference type="InterPro" id="IPR005254">
    <property type="entry name" value="Heme_biosyn_assoc_TPR_pro"/>
</dbReference>
<evidence type="ECO:0000313" key="13">
    <source>
        <dbReference type="Proteomes" id="UP000294599"/>
    </source>
</evidence>
<keyword evidence="8 10" id="KW-0472">Membrane</keyword>
<evidence type="ECO:0000313" key="12">
    <source>
        <dbReference type="EMBL" id="TCS94414.1"/>
    </source>
</evidence>
<dbReference type="GO" id="GO:0005886">
    <property type="term" value="C:plasma membrane"/>
    <property type="evidence" value="ECO:0007669"/>
    <property type="project" value="UniProtKB-SubCell"/>
</dbReference>
<comment type="subcellular location">
    <subcellularLocation>
        <location evidence="2">Cell inner membrane</location>
        <topology evidence="2">Multi-pass membrane protein</topology>
    </subcellularLocation>
</comment>
<dbReference type="AlphaFoldDB" id="A0A4R3L861"/>
<dbReference type="NCBIfam" id="TIGR00540">
    <property type="entry name" value="TPR_hemY_coli"/>
    <property type="match status" value="1"/>
</dbReference>
<keyword evidence="13" id="KW-1185">Reference proteome</keyword>
<evidence type="ECO:0000259" key="11">
    <source>
        <dbReference type="Pfam" id="PF07219"/>
    </source>
</evidence>
<evidence type="ECO:0000256" key="7">
    <source>
        <dbReference type="ARBA" id="ARBA00022989"/>
    </source>
</evidence>
<dbReference type="Pfam" id="PF14559">
    <property type="entry name" value="TPR_19"/>
    <property type="match status" value="1"/>
</dbReference>
<evidence type="ECO:0000256" key="6">
    <source>
        <dbReference type="ARBA" id="ARBA00022692"/>
    </source>
</evidence>
<protein>
    <submittedName>
        <fullName evidence="12">HemY protein</fullName>
    </submittedName>
</protein>